<evidence type="ECO:0000313" key="2">
    <source>
        <dbReference type="Proteomes" id="UP000620127"/>
    </source>
</evidence>
<dbReference type="EMBL" id="BMYT01000001">
    <property type="protein sequence ID" value="GGX01433.1"/>
    <property type="molecule type" value="Genomic_DNA"/>
</dbReference>
<proteinExistence type="predicted"/>
<evidence type="ECO:0000313" key="1">
    <source>
        <dbReference type="EMBL" id="GGX01433.1"/>
    </source>
</evidence>
<dbReference type="InterPro" id="IPR014918">
    <property type="entry name" value="Phage_tail_3"/>
</dbReference>
<accession>A0ABQ2X6C4</accession>
<protein>
    <submittedName>
        <fullName evidence="1">Phage tail protein</fullName>
    </submittedName>
</protein>
<comment type="caution">
    <text evidence="1">The sequence shown here is derived from an EMBL/GenBank/DDBJ whole genome shotgun (WGS) entry which is preliminary data.</text>
</comment>
<gene>
    <name evidence="1" type="ORF">GCM10011282_04200</name>
</gene>
<name>A0ABQ2X6C4_9BURK</name>
<dbReference type="RefSeq" id="WP_189344354.1">
    <property type="nucleotide sequence ID" value="NZ_BMYT01000001.1"/>
</dbReference>
<reference evidence="2" key="1">
    <citation type="journal article" date="2019" name="Int. J. Syst. Evol. Microbiol.">
        <title>The Global Catalogue of Microorganisms (GCM) 10K type strain sequencing project: providing services to taxonomists for standard genome sequencing and annotation.</title>
        <authorList>
            <consortium name="The Broad Institute Genomics Platform"/>
            <consortium name="The Broad Institute Genome Sequencing Center for Infectious Disease"/>
            <person name="Wu L."/>
            <person name="Ma J."/>
        </authorList>
    </citation>
    <scope>NUCLEOTIDE SEQUENCE [LARGE SCALE GENOMIC DNA]</scope>
    <source>
        <strain evidence="2">KCTC 23916</strain>
    </source>
</reference>
<dbReference type="Proteomes" id="UP000620127">
    <property type="component" value="Unassembled WGS sequence"/>
</dbReference>
<dbReference type="Pfam" id="PF08813">
    <property type="entry name" value="Phage_tail_3"/>
    <property type="match status" value="1"/>
</dbReference>
<organism evidence="1 2">
    <name type="scientific">Undibacterium macrobrachii</name>
    <dbReference type="NCBI Taxonomy" id="1119058"/>
    <lineage>
        <taxon>Bacteria</taxon>
        <taxon>Pseudomonadati</taxon>
        <taxon>Pseudomonadota</taxon>
        <taxon>Betaproteobacteria</taxon>
        <taxon>Burkholderiales</taxon>
        <taxon>Oxalobacteraceae</taxon>
        <taxon>Undibacterium</taxon>
    </lineage>
</organism>
<keyword evidence="2" id="KW-1185">Reference proteome</keyword>
<sequence length="214" mass="22583">MAIFWSNVGIDVQTGLAAAIPITAVSKATTAVCTYSGATAPLVGDYVVVKATGMFEISDRIFRVANVLTGPKTFELEGEDSTLYSTFVSGSIQVITFGASMTTAQNINVSGGEPEYADLTTIHDNTRKRAPTITSPLSFGIDSIFDLSDPAFMELNKAYKSKTMRAVRLRFGTGAKMLLTGYASAAGVPTGQAQGVVQTKLTIEAQNVPTVYAS</sequence>